<evidence type="ECO:0000256" key="1">
    <source>
        <dbReference type="SAM" id="Coils"/>
    </source>
</evidence>
<protein>
    <submittedName>
        <fullName evidence="2">Uncharacterized protein</fullName>
    </submittedName>
</protein>
<keyword evidence="3" id="KW-1185">Reference proteome</keyword>
<dbReference type="Gramene" id="rna-AYBTSS11_LOCUS12699">
    <property type="protein sequence ID" value="CAJ1947515.1"/>
    <property type="gene ID" value="gene-AYBTSS11_LOCUS12699"/>
</dbReference>
<keyword evidence="1" id="KW-0175">Coiled coil</keyword>
<evidence type="ECO:0000313" key="2">
    <source>
        <dbReference type="EMBL" id="CAJ1947515.1"/>
    </source>
</evidence>
<gene>
    <name evidence="2" type="ORF">AYBTSS11_LOCUS12699</name>
</gene>
<evidence type="ECO:0000313" key="3">
    <source>
        <dbReference type="Proteomes" id="UP001189624"/>
    </source>
</evidence>
<organism evidence="2 3">
    <name type="scientific">Sphenostylis stenocarpa</name>
    <dbReference type="NCBI Taxonomy" id="92480"/>
    <lineage>
        <taxon>Eukaryota</taxon>
        <taxon>Viridiplantae</taxon>
        <taxon>Streptophyta</taxon>
        <taxon>Embryophyta</taxon>
        <taxon>Tracheophyta</taxon>
        <taxon>Spermatophyta</taxon>
        <taxon>Magnoliopsida</taxon>
        <taxon>eudicotyledons</taxon>
        <taxon>Gunneridae</taxon>
        <taxon>Pentapetalae</taxon>
        <taxon>rosids</taxon>
        <taxon>fabids</taxon>
        <taxon>Fabales</taxon>
        <taxon>Fabaceae</taxon>
        <taxon>Papilionoideae</taxon>
        <taxon>50 kb inversion clade</taxon>
        <taxon>NPAAA clade</taxon>
        <taxon>indigoferoid/millettioid clade</taxon>
        <taxon>Phaseoleae</taxon>
        <taxon>Sphenostylis</taxon>
    </lineage>
</organism>
<proteinExistence type="predicted"/>
<feature type="coiled-coil region" evidence="1">
    <location>
        <begin position="42"/>
        <end position="76"/>
    </location>
</feature>
<reference evidence="2" key="1">
    <citation type="submission" date="2023-10" db="EMBL/GenBank/DDBJ databases">
        <authorList>
            <person name="Domelevo Entfellner J.-B."/>
        </authorList>
    </citation>
    <scope>NUCLEOTIDE SEQUENCE</scope>
</reference>
<sequence>MHLRPKSTKIDHALARKIKAIHIEPLNMIVTPKQSNGQAMMKEKAHRQASHYREELEALNKAYVEIEQKLKKVETDLMN</sequence>
<dbReference type="AlphaFoldDB" id="A0AA86SF00"/>
<name>A0AA86SF00_9FABA</name>
<accession>A0AA86SF00</accession>
<dbReference type="Proteomes" id="UP001189624">
    <property type="component" value="Chromosome 4"/>
</dbReference>
<dbReference type="EMBL" id="OY731401">
    <property type="protein sequence ID" value="CAJ1947515.1"/>
    <property type="molecule type" value="Genomic_DNA"/>
</dbReference>